<dbReference type="PANTHER" id="PTHR43179:SF7">
    <property type="entry name" value="RHAMNOSYLTRANSFERASE WBBL"/>
    <property type="match status" value="1"/>
</dbReference>
<comment type="caution">
    <text evidence="2">The sequence shown here is derived from an EMBL/GenBank/DDBJ whole genome shotgun (WGS) entry which is preliminary data.</text>
</comment>
<dbReference type="SUPFAM" id="SSF53448">
    <property type="entry name" value="Nucleotide-diphospho-sugar transferases"/>
    <property type="match status" value="2"/>
</dbReference>
<evidence type="ECO:0000313" key="2">
    <source>
        <dbReference type="EMBL" id="HDR50687.1"/>
    </source>
</evidence>
<proteinExistence type="predicted"/>
<name>A0A831LQ98_9BACT</name>
<evidence type="ECO:0000259" key="1">
    <source>
        <dbReference type="Pfam" id="PF00535"/>
    </source>
</evidence>
<organism evidence="2">
    <name type="scientific">Mariniphaga anaerophila</name>
    <dbReference type="NCBI Taxonomy" id="1484053"/>
    <lineage>
        <taxon>Bacteria</taxon>
        <taxon>Pseudomonadati</taxon>
        <taxon>Bacteroidota</taxon>
        <taxon>Bacteroidia</taxon>
        <taxon>Marinilabiliales</taxon>
        <taxon>Prolixibacteraceae</taxon>
        <taxon>Mariniphaga</taxon>
    </lineage>
</organism>
<reference evidence="2" key="1">
    <citation type="journal article" date="2020" name="mSystems">
        <title>Genome- and Community-Level Interaction Insights into Carbon Utilization and Element Cycling Functions of Hydrothermarchaeota in Hydrothermal Sediment.</title>
        <authorList>
            <person name="Zhou Z."/>
            <person name="Liu Y."/>
            <person name="Xu W."/>
            <person name="Pan J."/>
            <person name="Luo Z.H."/>
            <person name="Li M."/>
        </authorList>
    </citation>
    <scope>NUCLEOTIDE SEQUENCE [LARGE SCALE GENOMIC DNA]</scope>
    <source>
        <strain evidence="2">SpSt-1217</strain>
    </source>
</reference>
<feature type="domain" description="Glycosyltransferase 2-like" evidence="1">
    <location>
        <begin position="85"/>
        <end position="209"/>
    </location>
</feature>
<dbReference type="InterPro" id="IPR029044">
    <property type="entry name" value="Nucleotide-diphossugar_trans"/>
</dbReference>
<dbReference type="Proteomes" id="UP000886047">
    <property type="component" value="Unassembled WGS sequence"/>
</dbReference>
<dbReference type="EMBL" id="DSDK01000203">
    <property type="protein sequence ID" value="HDR50687.1"/>
    <property type="molecule type" value="Genomic_DNA"/>
</dbReference>
<accession>A0A831LQ98</accession>
<dbReference type="CDD" id="cd04184">
    <property type="entry name" value="GT2_RfbC_Mx_like"/>
    <property type="match status" value="1"/>
</dbReference>
<dbReference type="Gene3D" id="3.90.550.10">
    <property type="entry name" value="Spore Coat Polysaccharide Biosynthesis Protein SpsA, Chain A"/>
    <property type="match status" value="2"/>
</dbReference>
<dbReference type="PANTHER" id="PTHR43179">
    <property type="entry name" value="RHAMNOSYLTRANSFERASE WBBL"/>
    <property type="match status" value="1"/>
</dbReference>
<gene>
    <name evidence="2" type="ORF">ENN90_03575</name>
</gene>
<dbReference type="AlphaFoldDB" id="A0A831LQ98"/>
<dbReference type="GO" id="GO:0016757">
    <property type="term" value="F:glycosyltransferase activity"/>
    <property type="evidence" value="ECO:0007669"/>
    <property type="project" value="UniProtKB-KW"/>
</dbReference>
<protein>
    <submittedName>
        <fullName evidence="2">Glycosyltransferase family 2 protein</fullName>
    </submittedName>
</protein>
<dbReference type="InterPro" id="IPR001173">
    <property type="entry name" value="Glyco_trans_2-like"/>
</dbReference>
<dbReference type="CDD" id="cd04186">
    <property type="entry name" value="GT_2_like_c"/>
    <property type="match status" value="1"/>
</dbReference>
<dbReference type="Pfam" id="PF00535">
    <property type="entry name" value="Glycos_transf_2"/>
    <property type="match status" value="2"/>
</dbReference>
<feature type="domain" description="Glycosyltransferase 2-like" evidence="1">
    <location>
        <begin position="343"/>
        <end position="519"/>
    </location>
</feature>
<sequence>MRFIRKIGGLRVLPGKIIEVFREQGFNGAVNKLRYIVKQAFVGDMHTLNLQGYETWFKRYCAVTGEGRKRMLEITDAFQNPPFISVLLPTYNSHPLWLKAAIESLRNQIYPHWELCIADDASTNENTVALLKEYCEKDSRIKVQFRKKNGHISEASNSALEMAEGEFVALLDHDDLFTEDALFWVATAINKNSGAALIYSDEDKTDTKGRLLEPYFKCDWNYHLFLSQNMVSHLGVYKTSIARQIGGFRKGFEGSQDYDLALRFIELIDEKQIVHIPRVLYHWRIHKQSTAVNAQSKPYATKAARRAIAEHLKRINVQAEVEILPINLYRVKYNLPEVLPMVSIIISTRNNPELLQKCMESILKKTSYKNVEIIVVDNNSDEPETVKYLSELQNKREVKILADKREFNFSAINNQAAQNAKGEFLLFINDDTEVIHKEWLSEMVCIVAQDRVGVVGAKLWYPNNTLQHGGIILGIKGVAGHAHKYFDKLNQGYLGRANLIQEFSAVTGACMLVKKELFNRVGGFDENLAIAYNDIDLCLRIRKQGLKVVWTPYAELIHHESQSRGDDFQDEKYERLKKESAYLLNRWGDIIQNDPAYSPNLTLEAENFGLAWPPRLFNDFRNAVPNE</sequence>